<dbReference type="AlphaFoldDB" id="A0A369L9C5"/>
<dbReference type="RefSeq" id="WP_114621007.1">
    <property type="nucleotide sequence ID" value="NZ_PPTP01000007.1"/>
</dbReference>
<accession>A0A369L9C5</accession>
<protein>
    <recommendedName>
        <fullName evidence="2">FHA domain-containing protein</fullName>
    </recommendedName>
</protein>
<reference evidence="3 4" key="1">
    <citation type="journal article" date="2018" name="Elife">
        <title>Discovery and characterization of a prevalent human gut bacterial enzyme sufficient for the inactivation of a family of plant toxins.</title>
        <authorList>
            <person name="Koppel N."/>
            <person name="Bisanz J.E."/>
            <person name="Pandelia M.E."/>
            <person name="Turnbaugh P.J."/>
            <person name="Balskus E.P."/>
        </authorList>
    </citation>
    <scope>NUCLEOTIDE SEQUENCE [LARGE SCALE GENOMIC DNA]</scope>
    <source>
        <strain evidence="4">anaerobia AP69FAA</strain>
    </source>
</reference>
<dbReference type="STRING" id="1034345.GCA_000236865_01586"/>
<evidence type="ECO:0000259" key="2">
    <source>
        <dbReference type="Pfam" id="PF00498"/>
    </source>
</evidence>
<dbReference type="Gene3D" id="2.60.200.20">
    <property type="match status" value="1"/>
</dbReference>
<dbReference type="InterPro" id="IPR000253">
    <property type="entry name" value="FHA_dom"/>
</dbReference>
<dbReference type="Pfam" id="PF00498">
    <property type="entry name" value="FHA"/>
    <property type="match status" value="1"/>
</dbReference>
<dbReference type="OrthoDB" id="3191267at2"/>
<comment type="caution">
    <text evidence="3">The sequence shown here is derived from an EMBL/GenBank/DDBJ whole genome shotgun (WGS) entry which is preliminary data.</text>
</comment>
<feature type="domain" description="FHA" evidence="2">
    <location>
        <begin position="238"/>
        <end position="274"/>
    </location>
</feature>
<gene>
    <name evidence="3" type="ORF">C1880_07900</name>
</gene>
<name>A0A369L9C5_9ACTN</name>
<evidence type="ECO:0000313" key="4">
    <source>
        <dbReference type="Proteomes" id="UP000253792"/>
    </source>
</evidence>
<dbReference type="SUPFAM" id="SSF49879">
    <property type="entry name" value="SMAD/FHA domain"/>
    <property type="match status" value="1"/>
</dbReference>
<evidence type="ECO:0000313" key="3">
    <source>
        <dbReference type="EMBL" id="RDB54765.1"/>
    </source>
</evidence>
<keyword evidence="1" id="KW-0597">Phosphoprotein</keyword>
<dbReference type="InterPro" id="IPR008984">
    <property type="entry name" value="SMAD_FHA_dom_sf"/>
</dbReference>
<sequence>MATELTPCGALFETMKRYGGISHKDLARLLLSGRPLADGKSPLSRCDDRTWVSRFIVHAPVGSLQDRYFCDWGVAALRVSARLRSRDGKGLSAEEALSLVTNQGGALMEQALRECHQDLALYRNVLERLARGAGYSVEERSELAMVLFVAAGCSANVKRACAYVLDYVKTVHGGRLETVPAAVMDSERPDAPSADPREQAQALGLLRMVGGLVSGGLHWVQPLSDGVEIGALALGPDDINDVEPDVSGHHLRIWCNEAGRWCVRGLGSSNGTVLISGEDGSETVVEPARGGASACAEPVEVHAGDELVLAGSTRFMLIEGMPESWE</sequence>
<proteinExistence type="predicted"/>
<evidence type="ECO:0000256" key="1">
    <source>
        <dbReference type="ARBA" id="ARBA00022553"/>
    </source>
</evidence>
<dbReference type="Proteomes" id="UP000253792">
    <property type="component" value="Unassembled WGS sequence"/>
</dbReference>
<organism evidence="3 4">
    <name type="scientific">Senegalimassilia anaerobia</name>
    <dbReference type="NCBI Taxonomy" id="1473216"/>
    <lineage>
        <taxon>Bacteria</taxon>
        <taxon>Bacillati</taxon>
        <taxon>Actinomycetota</taxon>
        <taxon>Coriobacteriia</taxon>
        <taxon>Coriobacteriales</taxon>
        <taxon>Coriobacteriaceae</taxon>
        <taxon>Senegalimassilia</taxon>
    </lineage>
</organism>
<keyword evidence="4" id="KW-1185">Reference proteome</keyword>
<dbReference type="EMBL" id="PPTP01000007">
    <property type="protein sequence ID" value="RDB54765.1"/>
    <property type="molecule type" value="Genomic_DNA"/>
</dbReference>